<comment type="caution">
    <text evidence="1">The sequence shown here is derived from an EMBL/GenBank/DDBJ whole genome shotgun (WGS) entry which is preliminary data.</text>
</comment>
<protein>
    <recommendedName>
        <fullName evidence="3">Rubredoxin-like domain-containing protein</fullName>
    </recommendedName>
</protein>
<dbReference type="Gene3D" id="2.20.28.10">
    <property type="match status" value="1"/>
</dbReference>
<name>A0ABU2GAD2_9EURY</name>
<proteinExistence type="predicted"/>
<dbReference type="Proteomes" id="UP001257060">
    <property type="component" value="Unassembled WGS sequence"/>
</dbReference>
<dbReference type="SUPFAM" id="SSF144020">
    <property type="entry name" value="FdhE-like"/>
    <property type="match status" value="1"/>
</dbReference>
<keyword evidence="2" id="KW-1185">Reference proteome</keyword>
<dbReference type="EMBL" id="JAMQOP010000001">
    <property type="protein sequence ID" value="MDS0297750.1"/>
    <property type="molecule type" value="Genomic_DNA"/>
</dbReference>
<accession>A0ABU2GAD2</accession>
<gene>
    <name evidence="1" type="ORF">NDI76_03220</name>
</gene>
<evidence type="ECO:0000313" key="1">
    <source>
        <dbReference type="EMBL" id="MDS0297750.1"/>
    </source>
</evidence>
<dbReference type="InterPro" id="IPR024064">
    <property type="entry name" value="FdhE-like_sf"/>
</dbReference>
<evidence type="ECO:0000313" key="2">
    <source>
        <dbReference type="Proteomes" id="UP001257060"/>
    </source>
</evidence>
<dbReference type="RefSeq" id="WP_310922578.1">
    <property type="nucleotide sequence ID" value="NZ_JAMQOP010000001.1"/>
</dbReference>
<evidence type="ECO:0008006" key="3">
    <source>
        <dbReference type="Google" id="ProtNLM"/>
    </source>
</evidence>
<reference evidence="1 2" key="1">
    <citation type="submission" date="2022-06" db="EMBL/GenBank/DDBJ databases">
        <title>Halogeometricum sp. a new haloarchaeum isolate from saline soil.</title>
        <authorList>
            <person name="Strakova D."/>
            <person name="Galisteo C."/>
            <person name="Sanchez-Porro C."/>
            <person name="Ventosa A."/>
        </authorList>
    </citation>
    <scope>NUCLEOTIDE SEQUENCE [LARGE SCALE GENOMIC DNA]</scope>
    <source>
        <strain evidence="1 2">S1BR25-6</strain>
    </source>
</reference>
<organism evidence="1 2">
    <name type="scientific">Halogeometricum salsisoli</name>
    <dbReference type="NCBI Taxonomy" id="2950536"/>
    <lineage>
        <taxon>Archaea</taxon>
        <taxon>Methanobacteriati</taxon>
        <taxon>Methanobacteriota</taxon>
        <taxon>Stenosarchaea group</taxon>
        <taxon>Halobacteria</taxon>
        <taxon>Halobacteriales</taxon>
        <taxon>Haloferacaceae</taxon>
        <taxon>Halogeometricum</taxon>
    </lineage>
</organism>
<sequence>MGVLDTVRDMLFPDTERGVRYQCTACGEEFETARGDCPACGSTDVKEVEGFDVRPDT</sequence>